<sequence length="360" mass="39818">MNQATSPISARPEAAATPELAPARRALNICVRPGWNSQNPFTIMFAEALAAQGNTVHDSIGGFRFYPFGADVIVLHWPDEYFFVRSAKATARAFLFLLFKWLLGARLVWVVHNIEPHDKEKPGFTTGRRALFAAIDGLVFLSETSRALLYQRWPELASKPSTVVCHGHYKGRAIAPITPPRAPADPVRLAYIGQLRAYKSADTLIEIVRAMPEQAVTLKVGGNCPDGHFAQRLRDLAGQAANVHLSIGLLSDEALERQVDDSDAVILPYRDILNSGSAIFALSRARPVLAPRLGSLIELQQQVGEDWLHLYEGEFDAGAVARFIAWLKRPGRAGEPDLSAHEWEPIGRQLDGFFRELKAR</sequence>
<evidence type="ECO:0000313" key="2">
    <source>
        <dbReference type="Proteomes" id="UP001166585"/>
    </source>
</evidence>
<accession>A0ABS5R2U9</accession>
<name>A0ABS5R2U9_9HYPH</name>
<dbReference type="Gene3D" id="3.40.50.2000">
    <property type="entry name" value="Glycogen Phosphorylase B"/>
    <property type="match status" value="2"/>
</dbReference>
<dbReference type="RefSeq" id="WP_213753845.1">
    <property type="nucleotide sequence ID" value="NZ_JAHCQH010000012.1"/>
</dbReference>
<evidence type="ECO:0008006" key="3">
    <source>
        <dbReference type="Google" id="ProtNLM"/>
    </source>
</evidence>
<keyword evidence="2" id="KW-1185">Reference proteome</keyword>
<evidence type="ECO:0000313" key="1">
    <source>
        <dbReference type="EMBL" id="MBS9475986.1"/>
    </source>
</evidence>
<reference evidence="1" key="1">
    <citation type="submission" date="2021-05" db="EMBL/GenBank/DDBJ databases">
        <authorList>
            <person name="Sun Q."/>
            <person name="Inoue M."/>
        </authorList>
    </citation>
    <scope>NUCLEOTIDE SEQUENCE</scope>
    <source>
        <strain evidence="1">VKM B-3255</strain>
    </source>
</reference>
<gene>
    <name evidence="1" type="ORF">KIP89_02580</name>
</gene>
<comment type="caution">
    <text evidence="1">The sequence shown here is derived from an EMBL/GenBank/DDBJ whole genome shotgun (WGS) entry which is preliminary data.</text>
</comment>
<organism evidence="1 2">
    <name type="scientific">Ancylobacter radicis</name>
    <dbReference type="NCBI Taxonomy" id="2836179"/>
    <lineage>
        <taxon>Bacteria</taxon>
        <taxon>Pseudomonadati</taxon>
        <taxon>Pseudomonadota</taxon>
        <taxon>Alphaproteobacteria</taxon>
        <taxon>Hyphomicrobiales</taxon>
        <taxon>Xanthobacteraceae</taxon>
        <taxon>Ancylobacter</taxon>
    </lineage>
</organism>
<protein>
    <recommendedName>
        <fullName evidence="3">Glycosyltransferase</fullName>
    </recommendedName>
</protein>
<proteinExistence type="predicted"/>
<dbReference type="Proteomes" id="UP001166585">
    <property type="component" value="Unassembled WGS sequence"/>
</dbReference>
<dbReference type="EMBL" id="JAHCQH010000012">
    <property type="protein sequence ID" value="MBS9475986.1"/>
    <property type="molecule type" value="Genomic_DNA"/>
</dbReference>
<dbReference type="SUPFAM" id="SSF53756">
    <property type="entry name" value="UDP-Glycosyltransferase/glycogen phosphorylase"/>
    <property type="match status" value="1"/>
</dbReference>